<dbReference type="InterPro" id="IPR032080">
    <property type="entry name" value="DUF4809"/>
</dbReference>
<evidence type="ECO:0000313" key="2">
    <source>
        <dbReference type="Proteomes" id="UP000183509"/>
    </source>
</evidence>
<sequence length="109" mass="12843">MDSLALAEGFTGEDIYEMFSEVRQLKKGEKCIEVHHESPNVRFKRGDNEMIFKNHVSDHTELYEIVNQILSGIFELGPYEFKEENGNPKLNEEWQETIETQRNNPHLFQ</sequence>
<dbReference type="Proteomes" id="UP000183509">
    <property type="component" value="Unassembled WGS sequence"/>
</dbReference>
<accession>A0ABD7LSC8</accession>
<dbReference type="Pfam" id="PF16067">
    <property type="entry name" value="DUF4809"/>
    <property type="match status" value="1"/>
</dbReference>
<organism evidence="1 2">
    <name type="scientific">Enterococcus faecium</name>
    <name type="common">Streptococcus faecium</name>
    <dbReference type="NCBI Taxonomy" id="1352"/>
    <lineage>
        <taxon>Bacteria</taxon>
        <taxon>Bacillati</taxon>
        <taxon>Bacillota</taxon>
        <taxon>Bacilli</taxon>
        <taxon>Lactobacillales</taxon>
        <taxon>Enterococcaceae</taxon>
        <taxon>Enterococcus</taxon>
    </lineage>
</organism>
<evidence type="ECO:0000313" key="1">
    <source>
        <dbReference type="EMBL" id="SAM55146.1"/>
    </source>
</evidence>
<name>A0ABD7LSC8_ENTFC</name>
<reference evidence="1 2" key="1">
    <citation type="submission" date="2016-04" db="EMBL/GenBank/DDBJ databases">
        <authorList>
            <person name="Millard A."/>
        </authorList>
    </citation>
    <scope>NUCLEOTIDE SEQUENCE [LARGE SCALE GENOMIC DNA]</scope>
    <source>
        <strain evidence="1">Isolate 22</strain>
    </source>
</reference>
<dbReference type="AlphaFoldDB" id="A0ABD7LSC8"/>
<dbReference type="EMBL" id="FKLM01000297">
    <property type="protein sequence ID" value="SAM55146.1"/>
    <property type="molecule type" value="Genomic_DNA"/>
</dbReference>
<protein>
    <submittedName>
        <fullName evidence="1">Uncharacterized protein</fullName>
    </submittedName>
</protein>
<proteinExistence type="predicted"/>
<comment type="caution">
    <text evidence="1">The sequence shown here is derived from an EMBL/GenBank/DDBJ whole genome shotgun (WGS) entry which is preliminary data.</text>
</comment>
<gene>
    <name evidence="1" type="ORF">DTPHA_603333</name>
</gene>